<name>A0A7K1GE21_9FLAO</name>
<proteinExistence type="predicted"/>
<sequence length="443" mass="52023">MGSFSLDIERYYQSKKEEGIELKSIAYIQYPIYCIHATILDSTPDPLEKLDKAIINCILLNNEMSSLDIAQFLSVQKRGVELRIEQMKSERLIEGENSLNVTELGRDILIFSKEKRLQKRQHNFYLDGIDFKPLSSELYSAKYLKSFFNENEFTYYTNSRGDTKSYKPFKPNIVHEPLIKEKIFENIFNIPENKRETWAIPLGLEEIETIDFTKMSIPVLVGLLKKGDKLFRELLDPLAVTGDSSRISTIESKIYDKIQKLELRINTWKYNENEKFAFASNWIEIDKEKEGERLQFVTNEDLKKALKEIYFIESLSDVNIINTDFEIGLNVTEELIYNIKSNRREFLGNLLRTRDAFIDFSTSQGIWVVFIKFKTECKFVKALMEIFHVLKVSKAKGLKEDDVIQKLLEYDNYRKALVLLEEFELLEKIDINQHMHIEELVNE</sequence>
<organism evidence="1 2">
    <name type="scientific">Winogradskyella ouciana</name>
    <dbReference type="NCBI Taxonomy" id="2608631"/>
    <lineage>
        <taxon>Bacteria</taxon>
        <taxon>Pseudomonadati</taxon>
        <taxon>Bacteroidota</taxon>
        <taxon>Flavobacteriia</taxon>
        <taxon>Flavobacteriales</taxon>
        <taxon>Flavobacteriaceae</taxon>
        <taxon>Winogradskyella</taxon>
    </lineage>
</organism>
<protein>
    <submittedName>
        <fullName evidence="1">Uncharacterized protein</fullName>
    </submittedName>
</protein>
<accession>A0A7K1GE21</accession>
<dbReference type="EMBL" id="WJYA01000006">
    <property type="protein sequence ID" value="MTE27550.1"/>
    <property type="molecule type" value="Genomic_DNA"/>
</dbReference>
<reference evidence="1 2" key="1">
    <citation type="submission" date="2019-11" db="EMBL/GenBank/DDBJ databases">
        <title>Winogradskyella ouciana sp. nov., isolated from the hadal seawater of the Mariana Trench.</title>
        <authorList>
            <person name="Liu R."/>
        </authorList>
    </citation>
    <scope>NUCLEOTIDE SEQUENCE [LARGE SCALE GENOMIC DNA]</scope>
    <source>
        <strain evidence="1 2">ZXX205</strain>
    </source>
</reference>
<evidence type="ECO:0000313" key="2">
    <source>
        <dbReference type="Proteomes" id="UP000447545"/>
    </source>
</evidence>
<comment type="caution">
    <text evidence="1">The sequence shown here is derived from an EMBL/GenBank/DDBJ whole genome shotgun (WGS) entry which is preliminary data.</text>
</comment>
<keyword evidence="2" id="KW-1185">Reference proteome</keyword>
<dbReference type="Proteomes" id="UP000447545">
    <property type="component" value="Unassembled WGS sequence"/>
</dbReference>
<dbReference type="AlphaFoldDB" id="A0A7K1GE21"/>
<gene>
    <name evidence="1" type="ORF">F1003_11460</name>
</gene>
<dbReference type="RefSeq" id="WP_155089566.1">
    <property type="nucleotide sequence ID" value="NZ_WJYA01000006.1"/>
</dbReference>
<evidence type="ECO:0000313" key="1">
    <source>
        <dbReference type="EMBL" id="MTE27550.1"/>
    </source>
</evidence>